<feature type="chain" id="PRO_5036814376" description="Translocon-associated protein subunit delta" evidence="16">
    <location>
        <begin position="25"/>
        <end position="172"/>
    </location>
</feature>
<evidence type="ECO:0000256" key="15">
    <source>
        <dbReference type="SAM" id="Phobius"/>
    </source>
</evidence>
<evidence type="ECO:0000256" key="2">
    <source>
        <dbReference type="ARBA" id="ARBA00004115"/>
    </source>
</evidence>
<evidence type="ECO:0000313" key="18">
    <source>
        <dbReference type="Proteomes" id="UP000790347"/>
    </source>
</evidence>
<dbReference type="Pfam" id="PF05404">
    <property type="entry name" value="TRAP-delta"/>
    <property type="match status" value="1"/>
</dbReference>
<evidence type="ECO:0000256" key="12">
    <source>
        <dbReference type="ARBA" id="ARBA00023136"/>
    </source>
</evidence>
<comment type="similarity">
    <text evidence="3">Belongs to the TRAP-delta family.</text>
</comment>
<comment type="subcellular location">
    <subcellularLocation>
        <location evidence="2">Endoplasmic reticulum membrane</location>
        <topology evidence="2">Single-pass type I membrane protein</topology>
    </subcellularLocation>
</comment>
<dbReference type="AlphaFoldDB" id="A0A922I178"/>
<evidence type="ECO:0000256" key="9">
    <source>
        <dbReference type="ARBA" id="ARBA00022824"/>
    </source>
</evidence>
<proteinExistence type="inferred from homology"/>
<reference evidence="17" key="1">
    <citation type="submission" date="2013-05" db="EMBL/GenBank/DDBJ databases">
        <authorList>
            <person name="Yim A.K.Y."/>
            <person name="Chan T.F."/>
            <person name="Ji K.M."/>
            <person name="Liu X.Y."/>
            <person name="Zhou J.W."/>
            <person name="Li R.Q."/>
            <person name="Yang K.Y."/>
            <person name="Li J."/>
            <person name="Li M."/>
            <person name="Law P.T.W."/>
            <person name="Wu Y.L."/>
            <person name="Cai Z.L."/>
            <person name="Qin H."/>
            <person name="Bao Y."/>
            <person name="Leung R.K.K."/>
            <person name="Ng P.K.S."/>
            <person name="Zou J."/>
            <person name="Zhong X.J."/>
            <person name="Ran P.X."/>
            <person name="Zhong N.S."/>
            <person name="Liu Z.G."/>
            <person name="Tsui S.K.W."/>
        </authorList>
    </citation>
    <scope>NUCLEOTIDE SEQUENCE</scope>
    <source>
        <strain evidence="17">Derf</strain>
        <tissue evidence="17">Whole organism</tissue>
    </source>
</reference>
<keyword evidence="11 15" id="KW-1133">Transmembrane helix</keyword>
<keyword evidence="6" id="KW-1017">Isopeptide bond</keyword>
<keyword evidence="7 15" id="KW-0812">Transmembrane</keyword>
<gene>
    <name evidence="17" type="primary">SSR4</name>
    <name evidence="17" type="ORF">DERF_010399</name>
</gene>
<evidence type="ECO:0000256" key="10">
    <source>
        <dbReference type="ARBA" id="ARBA00022843"/>
    </source>
</evidence>
<dbReference type="GO" id="GO:0005789">
    <property type="term" value="C:endoplasmic reticulum membrane"/>
    <property type="evidence" value="ECO:0007669"/>
    <property type="project" value="UniProtKB-SubCell"/>
</dbReference>
<dbReference type="PANTHER" id="PTHR12731">
    <property type="entry name" value="TRANSLOCON-ASSOCIATED PROTEIN, DELTA SUBUNIT"/>
    <property type="match status" value="1"/>
</dbReference>
<comment type="subunit">
    <text evidence="4">Heterotetramer of TRAP-alpha, TRAP-beta, TRAP-delta and TRAP-gamma.</text>
</comment>
<evidence type="ECO:0000256" key="3">
    <source>
        <dbReference type="ARBA" id="ARBA00009294"/>
    </source>
</evidence>
<accession>A0A922I178</accession>
<evidence type="ECO:0000256" key="14">
    <source>
        <dbReference type="ARBA" id="ARBA00031791"/>
    </source>
</evidence>
<evidence type="ECO:0000256" key="4">
    <source>
        <dbReference type="ARBA" id="ARBA00011819"/>
    </source>
</evidence>
<dbReference type="Proteomes" id="UP000790347">
    <property type="component" value="Unassembled WGS sequence"/>
</dbReference>
<comment type="caution">
    <text evidence="17">The sequence shown here is derived from an EMBL/GenBank/DDBJ whole genome shotgun (WGS) entry which is preliminary data.</text>
</comment>
<dbReference type="InterPro" id="IPR008855">
    <property type="entry name" value="TRAP-delta"/>
</dbReference>
<feature type="signal peptide" evidence="16">
    <location>
        <begin position="1"/>
        <end position="24"/>
    </location>
</feature>
<comment type="function">
    <text evidence="1">TRAP proteins are part of a complex whose function is to bind calcium to the ER membrane and thereby regulate the retention of ER resident proteins.</text>
</comment>
<dbReference type="EMBL" id="ASGP02000004">
    <property type="protein sequence ID" value="KAH9511981.1"/>
    <property type="molecule type" value="Genomic_DNA"/>
</dbReference>
<keyword evidence="8 16" id="KW-0732">Signal</keyword>
<evidence type="ECO:0000256" key="13">
    <source>
        <dbReference type="ARBA" id="ARBA00023157"/>
    </source>
</evidence>
<evidence type="ECO:0000256" key="1">
    <source>
        <dbReference type="ARBA" id="ARBA00002838"/>
    </source>
</evidence>
<evidence type="ECO:0000256" key="6">
    <source>
        <dbReference type="ARBA" id="ARBA00022499"/>
    </source>
</evidence>
<keyword evidence="18" id="KW-1185">Reference proteome</keyword>
<feature type="transmembrane region" description="Helical" evidence="15">
    <location>
        <begin position="147"/>
        <end position="165"/>
    </location>
</feature>
<evidence type="ECO:0000256" key="7">
    <source>
        <dbReference type="ARBA" id="ARBA00022692"/>
    </source>
</evidence>
<keyword evidence="13" id="KW-1015">Disulfide bond</keyword>
<keyword evidence="10" id="KW-0832">Ubl conjugation</keyword>
<evidence type="ECO:0000256" key="8">
    <source>
        <dbReference type="ARBA" id="ARBA00022729"/>
    </source>
</evidence>
<evidence type="ECO:0000256" key="5">
    <source>
        <dbReference type="ARBA" id="ARBA00014387"/>
    </source>
</evidence>
<evidence type="ECO:0000256" key="11">
    <source>
        <dbReference type="ARBA" id="ARBA00022989"/>
    </source>
</evidence>
<dbReference type="PANTHER" id="PTHR12731:SF1">
    <property type="entry name" value="TRANSLOCON-ASSOCIATED PROTEIN SUBUNIT DELTA"/>
    <property type="match status" value="1"/>
</dbReference>
<evidence type="ECO:0000256" key="16">
    <source>
        <dbReference type="SAM" id="SignalP"/>
    </source>
</evidence>
<sequence>MNQSNILIKISLFGLIVLSSTVIADVCQATTKSYTANDGLVLVSTGHVIQFITNCPKDVIPAYAIFNDRTLSVALIDESTGSYQISWTNDLTSSSSGSYEISIYDENGYQQYRKAKRDNGNAAIRPLFMLPFRHSSPYSGPIVRTEFAVLMVTLFLSYYAITLRFKIMNKKI</sequence>
<name>A0A922I178_DERFA</name>
<evidence type="ECO:0000313" key="17">
    <source>
        <dbReference type="EMBL" id="KAH9511981.1"/>
    </source>
</evidence>
<protein>
    <recommendedName>
        <fullName evidence="5">Translocon-associated protein subunit delta</fullName>
    </recommendedName>
    <alternativeName>
        <fullName evidence="14">Signal sequence receptor subunit delta</fullName>
    </alternativeName>
</protein>
<organism evidence="17 18">
    <name type="scientific">Dermatophagoides farinae</name>
    <name type="common">American house dust mite</name>
    <dbReference type="NCBI Taxonomy" id="6954"/>
    <lineage>
        <taxon>Eukaryota</taxon>
        <taxon>Metazoa</taxon>
        <taxon>Ecdysozoa</taxon>
        <taxon>Arthropoda</taxon>
        <taxon>Chelicerata</taxon>
        <taxon>Arachnida</taxon>
        <taxon>Acari</taxon>
        <taxon>Acariformes</taxon>
        <taxon>Sarcoptiformes</taxon>
        <taxon>Astigmata</taxon>
        <taxon>Psoroptidia</taxon>
        <taxon>Analgoidea</taxon>
        <taxon>Pyroglyphidae</taxon>
        <taxon>Dermatophagoidinae</taxon>
        <taxon>Dermatophagoides</taxon>
    </lineage>
</organism>
<dbReference type="OrthoDB" id="10055808at2759"/>
<keyword evidence="12 15" id="KW-0472">Membrane</keyword>
<keyword evidence="9" id="KW-0256">Endoplasmic reticulum</keyword>
<reference evidence="17" key="2">
    <citation type="journal article" date="2022" name="Res Sq">
        <title>Comparative Genomics Reveals Insights into the Divergent Evolution of Astigmatic Mites and Household Pest Adaptations.</title>
        <authorList>
            <person name="Xiong Q."/>
            <person name="Wan A.T.-Y."/>
            <person name="Liu X.-Y."/>
            <person name="Fung C.S.-H."/>
            <person name="Xiao X."/>
            <person name="Malainual N."/>
            <person name="Hou J."/>
            <person name="Wang L."/>
            <person name="Wang M."/>
            <person name="Yang K."/>
            <person name="Cui Y."/>
            <person name="Leung E."/>
            <person name="Nong W."/>
            <person name="Shin S.-K."/>
            <person name="Au S."/>
            <person name="Jeong K.Y."/>
            <person name="Chew F.T."/>
            <person name="Hui J."/>
            <person name="Leung T.F."/>
            <person name="Tungtrongchitr A."/>
            <person name="Zhong N."/>
            <person name="Liu Z."/>
            <person name="Tsui S."/>
        </authorList>
    </citation>
    <scope>NUCLEOTIDE SEQUENCE</scope>
    <source>
        <strain evidence="17">Derf</strain>
        <tissue evidence="17">Whole organism</tissue>
    </source>
</reference>